<dbReference type="InterPro" id="IPR006094">
    <property type="entry name" value="Oxid_FAD_bind_N"/>
</dbReference>
<keyword evidence="11 20" id="KW-0274">FAD</keyword>
<dbReference type="InterPro" id="IPR036318">
    <property type="entry name" value="FAD-bd_PCMH-like_sf"/>
</dbReference>
<dbReference type="SUPFAM" id="SSF56176">
    <property type="entry name" value="FAD-binding/transporter-associated domain-like"/>
    <property type="match status" value="1"/>
</dbReference>
<organism evidence="22">
    <name type="scientific">Candidatus Kentrum sp. TC</name>
    <dbReference type="NCBI Taxonomy" id="2126339"/>
    <lineage>
        <taxon>Bacteria</taxon>
        <taxon>Pseudomonadati</taxon>
        <taxon>Pseudomonadota</taxon>
        <taxon>Gammaproteobacteria</taxon>
        <taxon>Candidatus Kentrum</taxon>
    </lineage>
</organism>
<dbReference type="AlphaFoldDB" id="A0A450YQH4"/>
<comment type="catalytic activity">
    <reaction evidence="19 20">
        <text>UDP-N-acetyl-alpha-D-muramate + NADP(+) = UDP-N-acetyl-3-O-(1-carboxyvinyl)-alpha-D-glucosamine + NADPH + H(+)</text>
        <dbReference type="Rhea" id="RHEA:12248"/>
        <dbReference type="ChEBI" id="CHEBI:15378"/>
        <dbReference type="ChEBI" id="CHEBI:57783"/>
        <dbReference type="ChEBI" id="CHEBI:58349"/>
        <dbReference type="ChEBI" id="CHEBI:68483"/>
        <dbReference type="ChEBI" id="CHEBI:70757"/>
        <dbReference type="EC" id="1.3.1.98"/>
    </reaction>
</comment>
<keyword evidence="9 20" id="KW-0132">Cell division</keyword>
<dbReference type="GO" id="GO:0008360">
    <property type="term" value="P:regulation of cell shape"/>
    <property type="evidence" value="ECO:0007669"/>
    <property type="project" value="UniProtKB-KW"/>
</dbReference>
<dbReference type="InterPro" id="IPR016169">
    <property type="entry name" value="FAD-bd_PCMH_sub2"/>
</dbReference>
<feature type="active site" description="Proton donor" evidence="20">
    <location>
        <position position="202"/>
    </location>
</feature>
<comment type="similarity">
    <text evidence="5 20">Belongs to the MurB family.</text>
</comment>
<dbReference type="GO" id="GO:0071555">
    <property type="term" value="P:cell wall organization"/>
    <property type="evidence" value="ECO:0007669"/>
    <property type="project" value="UniProtKB-KW"/>
</dbReference>
<dbReference type="Pfam" id="PF02873">
    <property type="entry name" value="MurB_C"/>
    <property type="match status" value="1"/>
</dbReference>
<feature type="active site" evidence="20">
    <location>
        <position position="153"/>
    </location>
</feature>
<dbReference type="Gene3D" id="3.30.43.10">
    <property type="entry name" value="Uridine Diphospho-n-acetylenolpyruvylglucosamine Reductase, domain 2"/>
    <property type="match status" value="1"/>
</dbReference>
<evidence type="ECO:0000256" key="4">
    <source>
        <dbReference type="ARBA" id="ARBA00004752"/>
    </source>
</evidence>
<feature type="domain" description="FAD-binding PCMH-type" evidence="21">
    <location>
        <begin position="9"/>
        <end position="183"/>
    </location>
</feature>
<dbReference type="EMBL" id="CAADFT010000028">
    <property type="protein sequence ID" value="VFK43752.1"/>
    <property type="molecule type" value="Genomic_DNA"/>
</dbReference>
<dbReference type="GO" id="GO:0051301">
    <property type="term" value="P:cell division"/>
    <property type="evidence" value="ECO:0007669"/>
    <property type="project" value="UniProtKB-KW"/>
</dbReference>
<evidence type="ECO:0000256" key="15">
    <source>
        <dbReference type="ARBA" id="ARBA00023002"/>
    </source>
</evidence>
<proteinExistence type="inferred from homology"/>
<dbReference type="GO" id="GO:0005829">
    <property type="term" value="C:cytosol"/>
    <property type="evidence" value="ECO:0007669"/>
    <property type="project" value="TreeGrafter"/>
</dbReference>
<sequence length="279" mass="30685">MSRYTAWGVGGRAASFFEPIDIDDLANFLTAFSERGSIFWLGLGSNLLVRDGGINGAVIRTFGLLNGLHESRPGVVRAEAGVTSARFVRFCAKCGLGGSEFLAGIPGTVGGALAMNAGAFGGEAWEIVTQVETLDRKGMRRIRRPFDFDIDYRDVRAPEEEWFVAAEFVLERKDREEVELKIQELLRRRRNEQPTHMRSCGSVFRNPPGEYAGYLIDRCGLKGLRIGGAVISDKHANFILNTGMATAADIEALIDEVADIVEQKTGFRLVPEVRIIGDK</sequence>
<evidence type="ECO:0000259" key="21">
    <source>
        <dbReference type="PROSITE" id="PS51387"/>
    </source>
</evidence>
<evidence type="ECO:0000256" key="1">
    <source>
        <dbReference type="ARBA" id="ARBA00001974"/>
    </source>
</evidence>
<comment type="function">
    <text evidence="2 20">Cell wall formation.</text>
</comment>
<name>A0A450YQH4_9GAMM</name>
<dbReference type="UniPathway" id="UPA00219"/>
<dbReference type="GO" id="GO:0009252">
    <property type="term" value="P:peptidoglycan biosynthetic process"/>
    <property type="evidence" value="ECO:0007669"/>
    <property type="project" value="UniProtKB-UniRule"/>
</dbReference>
<evidence type="ECO:0000313" key="22">
    <source>
        <dbReference type="EMBL" id="VFK43752.1"/>
    </source>
</evidence>
<dbReference type="SUPFAM" id="SSF56194">
    <property type="entry name" value="Uridine diphospho-N-Acetylenolpyruvylglucosamine reductase, MurB, C-terminal domain"/>
    <property type="match status" value="1"/>
</dbReference>
<dbReference type="EC" id="1.3.1.98" evidence="6 20"/>
<comment type="pathway">
    <text evidence="4 20">Cell wall biogenesis; peptidoglycan biosynthesis.</text>
</comment>
<dbReference type="InterPro" id="IPR016166">
    <property type="entry name" value="FAD-bd_PCMH"/>
</dbReference>
<evidence type="ECO:0000256" key="11">
    <source>
        <dbReference type="ARBA" id="ARBA00022827"/>
    </source>
</evidence>
<dbReference type="InterPro" id="IPR003170">
    <property type="entry name" value="MurB"/>
</dbReference>
<dbReference type="GO" id="GO:0071949">
    <property type="term" value="F:FAD binding"/>
    <property type="evidence" value="ECO:0007669"/>
    <property type="project" value="InterPro"/>
</dbReference>
<evidence type="ECO:0000256" key="6">
    <source>
        <dbReference type="ARBA" id="ARBA00012518"/>
    </source>
</evidence>
<evidence type="ECO:0000256" key="18">
    <source>
        <dbReference type="ARBA" id="ARBA00031026"/>
    </source>
</evidence>
<evidence type="ECO:0000256" key="5">
    <source>
        <dbReference type="ARBA" id="ARBA00010485"/>
    </source>
</evidence>
<evidence type="ECO:0000256" key="20">
    <source>
        <dbReference type="HAMAP-Rule" id="MF_00037"/>
    </source>
</evidence>
<dbReference type="HAMAP" id="MF_00037">
    <property type="entry name" value="MurB"/>
    <property type="match status" value="1"/>
</dbReference>
<evidence type="ECO:0000256" key="16">
    <source>
        <dbReference type="ARBA" id="ARBA00023306"/>
    </source>
</evidence>
<evidence type="ECO:0000256" key="17">
    <source>
        <dbReference type="ARBA" id="ARBA00023316"/>
    </source>
</evidence>
<evidence type="ECO:0000256" key="12">
    <source>
        <dbReference type="ARBA" id="ARBA00022857"/>
    </source>
</evidence>
<dbReference type="InterPro" id="IPR016167">
    <property type="entry name" value="FAD-bd_PCMH_sub1"/>
</dbReference>
<dbReference type="Pfam" id="PF01565">
    <property type="entry name" value="FAD_binding_4"/>
    <property type="match status" value="1"/>
</dbReference>
<protein>
    <recommendedName>
        <fullName evidence="7 20">UDP-N-acetylenolpyruvoylglucosamine reductase</fullName>
        <ecNumber evidence="6 20">1.3.1.98</ecNumber>
    </recommendedName>
    <alternativeName>
        <fullName evidence="18 20">UDP-N-acetylmuramate dehydrogenase</fullName>
    </alternativeName>
</protein>
<evidence type="ECO:0000256" key="13">
    <source>
        <dbReference type="ARBA" id="ARBA00022960"/>
    </source>
</evidence>
<dbReference type="PANTHER" id="PTHR21071:SF4">
    <property type="entry name" value="UDP-N-ACETYLENOLPYRUVOYLGLUCOSAMINE REDUCTASE"/>
    <property type="match status" value="1"/>
</dbReference>
<evidence type="ECO:0000256" key="8">
    <source>
        <dbReference type="ARBA" id="ARBA00022490"/>
    </source>
</evidence>
<dbReference type="NCBIfam" id="TIGR00179">
    <property type="entry name" value="murB"/>
    <property type="match status" value="1"/>
</dbReference>
<keyword evidence="14 20" id="KW-0573">Peptidoglycan synthesis</keyword>
<evidence type="ECO:0000256" key="19">
    <source>
        <dbReference type="ARBA" id="ARBA00048914"/>
    </source>
</evidence>
<dbReference type="InterPro" id="IPR036635">
    <property type="entry name" value="MurB_C_sf"/>
</dbReference>
<feature type="active site" evidence="20">
    <location>
        <position position="272"/>
    </location>
</feature>
<dbReference type="GO" id="GO:0008762">
    <property type="term" value="F:UDP-N-acetylmuramate dehydrogenase activity"/>
    <property type="evidence" value="ECO:0007669"/>
    <property type="project" value="UniProtKB-UniRule"/>
</dbReference>
<evidence type="ECO:0000256" key="10">
    <source>
        <dbReference type="ARBA" id="ARBA00022630"/>
    </source>
</evidence>
<keyword evidence="15 20" id="KW-0560">Oxidoreductase</keyword>
<dbReference type="PROSITE" id="PS51387">
    <property type="entry name" value="FAD_PCMH"/>
    <property type="match status" value="1"/>
</dbReference>
<keyword evidence="13 20" id="KW-0133">Cell shape</keyword>
<keyword evidence="10 20" id="KW-0285">Flavoprotein</keyword>
<evidence type="ECO:0000256" key="7">
    <source>
        <dbReference type="ARBA" id="ARBA00015188"/>
    </source>
</evidence>
<keyword evidence="16 20" id="KW-0131">Cell cycle</keyword>
<evidence type="ECO:0000256" key="14">
    <source>
        <dbReference type="ARBA" id="ARBA00022984"/>
    </source>
</evidence>
<comment type="cofactor">
    <cofactor evidence="1 20">
        <name>FAD</name>
        <dbReference type="ChEBI" id="CHEBI:57692"/>
    </cofactor>
</comment>
<gene>
    <name evidence="20" type="primary">murB</name>
    <name evidence="22" type="ORF">BECKTC1821E_GA0114239_102818</name>
</gene>
<dbReference type="PANTHER" id="PTHR21071">
    <property type="entry name" value="UDP-N-ACETYLENOLPYRUVOYLGLUCOSAMINE REDUCTASE"/>
    <property type="match status" value="1"/>
</dbReference>
<comment type="subcellular location">
    <subcellularLocation>
        <location evidence="3 20">Cytoplasm</location>
    </subcellularLocation>
</comment>
<evidence type="ECO:0000256" key="2">
    <source>
        <dbReference type="ARBA" id="ARBA00003921"/>
    </source>
</evidence>
<reference evidence="22" key="1">
    <citation type="submission" date="2019-02" db="EMBL/GenBank/DDBJ databases">
        <authorList>
            <person name="Gruber-Vodicka R. H."/>
            <person name="Seah K. B. B."/>
        </authorList>
    </citation>
    <scope>NUCLEOTIDE SEQUENCE</scope>
    <source>
        <strain evidence="22">BECK_BZ125</strain>
    </source>
</reference>
<dbReference type="InterPro" id="IPR011601">
    <property type="entry name" value="MurB_C"/>
</dbReference>
<evidence type="ECO:0000256" key="3">
    <source>
        <dbReference type="ARBA" id="ARBA00004496"/>
    </source>
</evidence>
<dbReference type="Gene3D" id="3.90.78.10">
    <property type="entry name" value="UDP-N-acetylenolpyruvoylglucosamine reductase, C-terminal domain"/>
    <property type="match status" value="1"/>
</dbReference>
<keyword evidence="17 20" id="KW-0961">Cell wall biogenesis/degradation</keyword>
<evidence type="ECO:0000256" key="9">
    <source>
        <dbReference type="ARBA" id="ARBA00022618"/>
    </source>
</evidence>
<accession>A0A450YQH4</accession>
<dbReference type="NCBIfam" id="NF010480">
    <property type="entry name" value="PRK13905.1"/>
    <property type="match status" value="1"/>
</dbReference>
<dbReference type="Gene3D" id="3.30.465.10">
    <property type="match status" value="1"/>
</dbReference>
<keyword evidence="8 20" id="KW-0963">Cytoplasm</keyword>
<keyword evidence="12 20" id="KW-0521">NADP</keyword>